<dbReference type="PANTHER" id="PTHR30383:SF5">
    <property type="entry name" value="SGNH HYDROLASE-TYPE ESTERASE DOMAIN-CONTAINING PROTEIN"/>
    <property type="match status" value="1"/>
</dbReference>
<accession>A0A951PLW9</accession>
<dbReference type="InterPro" id="IPR013830">
    <property type="entry name" value="SGNH_hydro"/>
</dbReference>
<keyword evidence="1" id="KW-0472">Membrane</keyword>
<name>A0A951PLW9_9CYAN</name>
<sequence>MHNLVTINEAIKFTLLLSCLINILFLGMGSLFVARRGGLSYILHKLSFLTSERARLTAMYDNPFYQDKTSHFRALPKSESGIIFLGDSLTDLCEWAELLKNDLIKNRGICGDTTEGVLNRIDNIIEHQPKKLFILIGINDLNQGIQVLDIVENYHLILRKVKESLPNTQVFIQSVLPVNYQKFQRNDVNDKVVELNVRLRELTKEFSYQYIDLFSAFLDINKELNSQYTIDGVHLNGQGYLLWKKIIEKDVSGEI</sequence>
<keyword evidence="1" id="KW-1133">Transmembrane helix</keyword>
<reference evidence="3" key="2">
    <citation type="journal article" date="2022" name="Microbiol. Resour. Announc.">
        <title>Metagenome Sequencing to Explore Phylogenomics of Terrestrial Cyanobacteria.</title>
        <authorList>
            <person name="Ward R.D."/>
            <person name="Stajich J.E."/>
            <person name="Johansen J.R."/>
            <person name="Huntemann M."/>
            <person name="Clum A."/>
            <person name="Foster B."/>
            <person name="Foster B."/>
            <person name="Roux S."/>
            <person name="Palaniappan K."/>
            <person name="Varghese N."/>
            <person name="Mukherjee S."/>
            <person name="Reddy T.B.K."/>
            <person name="Daum C."/>
            <person name="Copeland A."/>
            <person name="Chen I.A."/>
            <person name="Ivanova N.N."/>
            <person name="Kyrpides N.C."/>
            <person name="Shapiro N."/>
            <person name="Eloe-Fadrosh E.A."/>
            <person name="Pietrasiak N."/>
        </authorList>
    </citation>
    <scope>NUCLEOTIDE SEQUENCE</scope>
    <source>
        <strain evidence="3">CPER-KK1</strain>
    </source>
</reference>
<evidence type="ECO:0000313" key="3">
    <source>
        <dbReference type="EMBL" id="MBW4545718.1"/>
    </source>
</evidence>
<feature type="domain" description="SGNH hydrolase-type esterase" evidence="2">
    <location>
        <begin position="84"/>
        <end position="240"/>
    </location>
</feature>
<gene>
    <name evidence="3" type="ORF">KME25_14900</name>
</gene>
<evidence type="ECO:0000256" key="1">
    <source>
        <dbReference type="SAM" id="Phobius"/>
    </source>
</evidence>
<dbReference type="Gene3D" id="3.40.50.1110">
    <property type="entry name" value="SGNH hydrolase"/>
    <property type="match status" value="1"/>
</dbReference>
<dbReference type="Proteomes" id="UP000753908">
    <property type="component" value="Unassembled WGS sequence"/>
</dbReference>
<keyword evidence="1" id="KW-0812">Transmembrane</keyword>
<organism evidence="3 4">
    <name type="scientific">Symplocastrum torsivum CPER-KK1</name>
    <dbReference type="NCBI Taxonomy" id="450513"/>
    <lineage>
        <taxon>Bacteria</taxon>
        <taxon>Bacillati</taxon>
        <taxon>Cyanobacteriota</taxon>
        <taxon>Cyanophyceae</taxon>
        <taxon>Oscillatoriophycideae</taxon>
        <taxon>Oscillatoriales</taxon>
        <taxon>Microcoleaceae</taxon>
        <taxon>Symplocastrum</taxon>
    </lineage>
</organism>
<comment type="caution">
    <text evidence="3">The sequence shown here is derived from an EMBL/GenBank/DDBJ whole genome shotgun (WGS) entry which is preliminary data.</text>
</comment>
<feature type="transmembrane region" description="Helical" evidence="1">
    <location>
        <begin position="13"/>
        <end position="34"/>
    </location>
</feature>
<dbReference type="InterPro" id="IPR036514">
    <property type="entry name" value="SGNH_hydro_sf"/>
</dbReference>
<protein>
    <submittedName>
        <fullName evidence="3">G-D-S-L family lipolytic protein</fullName>
    </submittedName>
</protein>
<dbReference type="GO" id="GO:0004622">
    <property type="term" value="F:phosphatidylcholine lysophospholipase activity"/>
    <property type="evidence" value="ECO:0007669"/>
    <property type="project" value="TreeGrafter"/>
</dbReference>
<proteinExistence type="predicted"/>
<dbReference type="InterPro" id="IPR051532">
    <property type="entry name" value="Ester_Hydrolysis_Enzymes"/>
</dbReference>
<reference evidence="3" key="1">
    <citation type="submission" date="2021-05" db="EMBL/GenBank/DDBJ databases">
        <authorList>
            <person name="Pietrasiak N."/>
            <person name="Ward R."/>
            <person name="Stajich J.E."/>
            <person name="Kurbessoian T."/>
        </authorList>
    </citation>
    <scope>NUCLEOTIDE SEQUENCE</scope>
    <source>
        <strain evidence="3">CPER-KK1</strain>
    </source>
</reference>
<dbReference type="Pfam" id="PF13472">
    <property type="entry name" value="Lipase_GDSL_2"/>
    <property type="match status" value="1"/>
</dbReference>
<dbReference type="SUPFAM" id="SSF52266">
    <property type="entry name" value="SGNH hydrolase"/>
    <property type="match status" value="1"/>
</dbReference>
<dbReference type="PANTHER" id="PTHR30383">
    <property type="entry name" value="THIOESTERASE 1/PROTEASE 1/LYSOPHOSPHOLIPASE L1"/>
    <property type="match status" value="1"/>
</dbReference>
<evidence type="ECO:0000313" key="4">
    <source>
        <dbReference type="Proteomes" id="UP000753908"/>
    </source>
</evidence>
<dbReference type="EMBL" id="JAHHIF010000017">
    <property type="protein sequence ID" value="MBW4545718.1"/>
    <property type="molecule type" value="Genomic_DNA"/>
</dbReference>
<evidence type="ECO:0000259" key="2">
    <source>
        <dbReference type="Pfam" id="PF13472"/>
    </source>
</evidence>
<dbReference type="AlphaFoldDB" id="A0A951PLW9"/>